<geneLocation type="plasmid" evidence="3 4">
    <name>Cy782201</name>
</geneLocation>
<protein>
    <submittedName>
        <fullName evidence="3">Glycosyl transferase group 1</fullName>
    </submittedName>
</protein>
<dbReference type="SUPFAM" id="SSF53756">
    <property type="entry name" value="UDP-Glycosyltransferase/glycogen phosphorylase"/>
    <property type="match status" value="1"/>
</dbReference>
<organism evidence="3 4">
    <name type="scientific">Gloeothece verrucosa (strain PCC 7822)</name>
    <name type="common">Cyanothece sp. (strain PCC 7822)</name>
    <dbReference type="NCBI Taxonomy" id="497965"/>
    <lineage>
        <taxon>Bacteria</taxon>
        <taxon>Bacillati</taxon>
        <taxon>Cyanobacteriota</taxon>
        <taxon>Cyanophyceae</taxon>
        <taxon>Oscillatoriophycideae</taxon>
        <taxon>Chroococcales</taxon>
        <taxon>Aphanothecaceae</taxon>
        <taxon>Gloeothece</taxon>
        <taxon>Gloeothece verrucosa</taxon>
    </lineage>
</organism>
<evidence type="ECO:0000313" key="4">
    <source>
        <dbReference type="Proteomes" id="UP000008206"/>
    </source>
</evidence>
<dbReference type="AlphaFoldDB" id="E0ULJ2"/>
<dbReference type="InterPro" id="IPR001296">
    <property type="entry name" value="Glyco_trans_1"/>
</dbReference>
<sequence>MKLVWYMKVVFDMALIELVGQSGVGRVAKNLSLQLAKAPECELSVCASLPTVEHWLEVYKYLKKSELLDTKLLIEFQNNITINQENLLKIINYLDKFNQWEFTLSKKFKKILINTFLGNFDPIPQQQLADKEIYHSSFFSIPKKIQGMKHLQKFLTFHDLIPILFPEYVHEAIVKNFQEILNSINPETWLICVSESAKNDLCNHLKVIDSQRVHVVYSAASENFYPCKNIEQIERIKKKYKIPNRPYILALNNLEPRKNIEQLIRCFARLVQQEKLKDLSLVLAGAKGWLYNNIFNEIDQLKELKKQIIVTGYVDDADLAPLYSGAMMFVFPSLYEGFGLPPLEAMQCGTPVITSNTSSLPEVVGDAGIMINPKDSDELCQSILELYYDSSLREKLSHKSIERAKLFSWEQCGKNVINLYKTAVNS</sequence>
<name>E0ULJ2_GLOV7</name>
<dbReference type="Proteomes" id="UP000008206">
    <property type="component" value="Plasmid Cy782201"/>
</dbReference>
<dbReference type="PANTHER" id="PTHR46401:SF2">
    <property type="entry name" value="GLYCOSYLTRANSFERASE WBBK-RELATED"/>
    <property type="match status" value="1"/>
</dbReference>
<dbReference type="GO" id="GO:0016757">
    <property type="term" value="F:glycosyltransferase activity"/>
    <property type="evidence" value="ECO:0007669"/>
    <property type="project" value="InterPro"/>
</dbReference>
<gene>
    <name evidence="3" type="ordered locus">Cyan7822_5974</name>
</gene>
<keyword evidence="3" id="KW-0614">Plasmid</keyword>
<evidence type="ECO:0000259" key="2">
    <source>
        <dbReference type="Pfam" id="PF00534"/>
    </source>
</evidence>
<reference evidence="4" key="1">
    <citation type="journal article" date="2011" name="MBio">
        <title>Novel metabolic attributes of the genus Cyanothece, comprising a group of unicellular nitrogen-fixing Cyanobacteria.</title>
        <authorList>
            <person name="Bandyopadhyay A."/>
            <person name="Elvitigala T."/>
            <person name="Welsh E."/>
            <person name="Stockel J."/>
            <person name="Liberton M."/>
            <person name="Min H."/>
            <person name="Sherman L.A."/>
            <person name="Pakrasi H.B."/>
        </authorList>
    </citation>
    <scope>NUCLEOTIDE SEQUENCE [LARGE SCALE GENOMIC DNA]</scope>
    <source>
        <strain evidence="4">PCC 7822</strain>
        <plasmid evidence="4">Cy782201</plasmid>
    </source>
</reference>
<evidence type="ECO:0000256" key="1">
    <source>
        <dbReference type="ARBA" id="ARBA00022679"/>
    </source>
</evidence>
<dbReference type="EMBL" id="CP002199">
    <property type="protein sequence ID" value="ADN17822.1"/>
    <property type="molecule type" value="Genomic_DNA"/>
</dbReference>
<keyword evidence="4" id="KW-1185">Reference proteome</keyword>
<feature type="domain" description="Glycosyl transferase family 1" evidence="2">
    <location>
        <begin position="233"/>
        <end position="400"/>
    </location>
</feature>
<proteinExistence type="predicted"/>
<dbReference type="KEGG" id="cyj:Cyan7822_5974"/>
<dbReference type="GO" id="GO:0009103">
    <property type="term" value="P:lipopolysaccharide biosynthetic process"/>
    <property type="evidence" value="ECO:0007669"/>
    <property type="project" value="TreeGrafter"/>
</dbReference>
<accession>E0ULJ2</accession>
<dbReference type="FunFam" id="3.40.50.2000:FF:000119">
    <property type="entry name" value="Glycosyl transferase group 1"/>
    <property type="match status" value="1"/>
</dbReference>
<dbReference type="HOGENOM" id="CLU_009583_27_0_3"/>
<dbReference type="PANTHER" id="PTHR46401">
    <property type="entry name" value="GLYCOSYLTRANSFERASE WBBK-RELATED"/>
    <property type="match status" value="1"/>
</dbReference>
<dbReference type="Gene3D" id="3.40.50.2000">
    <property type="entry name" value="Glycogen Phosphorylase B"/>
    <property type="match status" value="2"/>
</dbReference>
<dbReference type="CDD" id="cd03809">
    <property type="entry name" value="GT4_MtfB-like"/>
    <property type="match status" value="1"/>
</dbReference>
<dbReference type="CAZy" id="GT4">
    <property type="family name" value="Glycosyltransferase Family 4"/>
</dbReference>
<dbReference type="Pfam" id="PF00534">
    <property type="entry name" value="Glycos_transf_1"/>
    <property type="match status" value="1"/>
</dbReference>
<keyword evidence="1 3" id="KW-0808">Transferase</keyword>
<evidence type="ECO:0000313" key="3">
    <source>
        <dbReference type="EMBL" id="ADN17822.1"/>
    </source>
</evidence>